<dbReference type="EMBL" id="CM034388">
    <property type="protein sequence ID" value="KAJ0183434.1"/>
    <property type="molecule type" value="Genomic_DNA"/>
</dbReference>
<proteinExistence type="predicted"/>
<keyword evidence="2" id="KW-1185">Reference proteome</keyword>
<gene>
    <name evidence="1" type="ORF">K1T71_001410</name>
</gene>
<accession>A0ACC1DHJ0</accession>
<name>A0ACC1DHJ0_9NEOP</name>
<organism evidence="1 2">
    <name type="scientific">Dendrolimus kikuchii</name>
    <dbReference type="NCBI Taxonomy" id="765133"/>
    <lineage>
        <taxon>Eukaryota</taxon>
        <taxon>Metazoa</taxon>
        <taxon>Ecdysozoa</taxon>
        <taxon>Arthropoda</taxon>
        <taxon>Hexapoda</taxon>
        <taxon>Insecta</taxon>
        <taxon>Pterygota</taxon>
        <taxon>Neoptera</taxon>
        <taxon>Endopterygota</taxon>
        <taxon>Lepidoptera</taxon>
        <taxon>Glossata</taxon>
        <taxon>Ditrysia</taxon>
        <taxon>Bombycoidea</taxon>
        <taxon>Lasiocampidae</taxon>
        <taxon>Dendrolimus</taxon>
    </lineage>
</organism>
<comment type="caution">
    <text evidence="1">The sequence shown here is derived from an EMBL/GenBank/DDBJ whole genome shotgun (WGS) entry which is preliminary data.</text>
</comment>
<dbReference type="Proteomes" id="UP000824533">
    <property type="component" value="Linkage Group LG02"/>
</dbReference>
<evidence type="ECO:0000313" key="1">
    <source>
        <dbReference type="EMBL" id="KAJ0183434.1"/>
    </source>
</evidence>
<protein>
    <submittedName>
        <fullName evidence="1">Uncharacterized protein</fullName>
    </submittedName>
</protein>
<reference evidence="1 2" key="1">
    <citation type="journal article" date="2021" name="Front. Genet.">
        <title>Chromosome-Level Genome Assembly Reveals Significant Gene Expansion in the Toll and IMD Signaling Pathways of Dendrolimus kikuchii.</title>
        <authorList>
            <person name="Zhou J."/>
            <person name="Wu P."/>
            <person name="Xiong Z."/>
            <person name="Liu N."/>
            <person name="Zhao N."/>
            <person name="Ji M."/>
            <person name="Qiu Y."/>
            <person name="Yang B."/>
        </authorList>
    </citation>
    <scope>NUCLEOTIDE SEQUENCE [LARGE SCALE GENOMIC DNA]</scope>
    <source>
        <strain evidence="1">Ann1</strain>
    </source>
</reference>
<evidence type="ECO:0000313" key="2">
    <source>
        <dbReference type="Proteomes" id="UP000824533"/>
    </source>
</evidence>
<sequence>MLPQQILPRNQVSIVINLDCPLTRTYMFYAAFLAVKLLALSPIAALTWVRKGLFQNTDIVRRAYLAELKNLSPFWIVGAIYVTTDPPEEIGIMLFRSYTFARLLVTFGYASNPLSAVITDLSIVISYIITVYMAIYVIYFYRKAL</sequence>